<dbReference type="Gene3D" id="3.30.730.10">
    <property type="entry name" value="AP2/ERF domain"/>
    <property type="match status" value="1"/>
</dbReference>
<dbReference type="PROSITE" id="PS51032">
    <property type="entry name" value="AP2_ERF"/>
    <property type="match status" value="1"/>
</dbReference>
<gene>
    <name evidence="8" type="ORF">HJC23_012201</name>
</gene>
<accession>A0ABD3PW60</accession>
<proteinExistence type="predicted"/>
<evidence type="ECO:0000256" key="1">
    <source>
        <dbReference type="ARBA" id="ARBA00004123"/>
    </source>
</evidence>
<dbReference type="GO" id="GO:0005634">
    <property type="term" value="C:nucleus"/>
    <property type="evidence" value="ECO:0007669"/>
    <property type="project" value="UniProtKB-SubCell"/>
</dbReference>
<keyword evidence="5" id="KW-0539">Nucleus</keyword>
<protein>
    <recommendedName>
        <fullName evidence="7">AP2/ERF domain-containing protein</fullName>
    </recommendedName>
</protein>
<evidence type="ECO:0000256" key="2">
    <source>
        <dbReference type="ARBA" id="ARBA00023015"/>
    </source>
</evidence>
<evidence type="ECO:0000256" key="4">
    <source>
        <dbReference type="ARBA" id="ARBA00023163"/>
    </source>
</evidence>
<evidence type="ECO:0000256" key="6">
    <source>
        <dbReference type="SAM" id="MobiDB-lite"/>
    </source>
</evidence>
<dbReference type="Proteomes" id="UP001516023">
    <property type="component" value="Unassembled WGS sequence"/>
</dbReference>
<dbReference type="InterPro" id="IPR036955">
    <property type="entry name" value="AP2/ERF_dom_sf"/>
</dbReference>
<evidence type="ECO:0000259" key="7">
    <source>
        <dbReference type="PROSITE" id="PS51032"/>
    </source>
</evidence>
<dbReference type="SUPFAM" id="SSF54171">
    <property type="entry name" value="DNA-binding domain"/>
    <property type="match status" value="1"/>
</dbReference>
<feature type="region of interest" description="Disordered" evidence="6">
    <location>
        <begin position="389"/>
        <end position="431"/>
    </location>
</feature>
<comment type="subcellular location">
    <subcellularLocation>
        <location evidence="1">Nucleus</location>
    </subcellularLocation>
</comment>
<name>A0ABD3PW60_9STRA</name>
<dbReference type="GO" id="GO:0003677">
    <property type="term" value="F:DNA binding"/>
    <property type="evidence" value="ECO:0007669"/>
    <property type="project" value="UniProtKB-KW"/>
</dbReference>
<evidence type="ECO:0000256" key="5">
    <source>
        <dbReference type="ARBA" id="ARBA00023242"/>
    </source>
</evidence>
<comment type="caution">
    <text evidence="8">The sequence shown here is derived from an EMBL/GenBank/DDBJ whole genome shotgun (WGS) entry which is preliminary data.</text>
</comment>
<feature type="domain" description="AP2/ERF" evidence="7">
    <location>
        <begin position="20"/>
        <end position="79"/>
    </location>
</feature>
<keyword evidence="4" id="KW-0804">Transcription</keyword>
<evidence type="ECO:0000313" key="9">
    <source>
        <dbReference type="Proteomes" id="UP001516023"/>
    </source>
</evidence>
<sequence length="431" mass="48321">MISTKTNTGRSSRDRDNKSSYFGVTYRWRHRGKFQSRIYKHNKEYNLGLYDLASDAALAYDTACRLFNCVSTEPAASKKTCDETPAQGGGLMLLELEDAKYVFDWLDLSDNMMKESDALERLNFLTPSLFREARAKEISSRFQTEDENKCSFSTESLLKQKVRKEVLSVAKTAASSNPNVTILGKRAREFDFGPVSPRTEIKSRRKTKTKKTPPPTAPPTEKNQPNALPWPTQSPNFANPFLHLVLAQSTANMAVAPPPVSDATTNQSRKELLDRIAGSMELLRMEERKALLTRYRLDQQLQEYMSRWGGPGHDSNGINELTNLMIQNNIAVNQMMLPLPFGIGMPQVPALPVNNFSLTPPNEFFRNFYPSPLAVSSRGQEKFIQIHSPEQNLSENLSKAEPKISVESCEVSKDPSSPGPKSPLSDDSDFA</sequence>
<dbReference type="InterPro" id="IPR016177">
    <property type="entry name" value="DNA-bd_dom_sf"/>
</dbReference>
<organism evidence="8 9">
    <name type="scientific">Cyclotella cryptica</name>
    <dbReference type="NCBI Taxonomy" id="29204"/>
    <lineage>
        <taxon>Eukaryota</taxon>
        <taxon>Sar</taxon>
        <taxon>Stramenopiles</taxon>
        <taxon>Ochrophyta</taxon>
        <taxon>Bacillariophyta</taxon>
        <taxon>Coscinodiscophyceae</taxon>
        <taxon>Thalassiosirophycidae</taxon>
        <taxon>Stephanodiscales</taxon>
        <taxon>Stephanodiscaceae</taxon>
        <taxon>Cyclotella</taxon>
    </lineage>
</organism>
<dbReference type="InterPro" id="IPR001471">
    <property type="entry name" value="AP2/ERF_dom"/>
</dbReference>
<evidence type="ECO:0000256" key="3">
    <source>
        <dbReference type="ARBA" id="ARBA00023125"/>
    </source>
</evidence>
<feature type="region of interest" description="Disordered" evidence="6">
    <location>
        <begin position="193"/>
        <end position="231"/>
    </location>
</feature>
<reference evidence="8 9" key="1">
    <citation type="journal article" date="2020" name="G3 (Bethesda)">
        <title>Improved Reference Genome for Cyclotella cryptica CCMP332, a Model for Cell Wall Morphogenesis, Salinity Adaptation, and Lipid Production in Diatoms (Bacillariophyta).</title>
        <authorList>
            <person name="Roberts W.R."/>
            <person name="Downey K.M."/>
            <person name="Ruck E.C."/>
            <person name="Traller J.C."/>
            <person name="Alverson A.J."/>
        </authorList>
    </citation>
    <scope>NUCLEOTIDE SEQUENCE [LARGE SCALE GENOMIC DNA]</scope>
    <source>
        <strain evidence="8 9">CCMP332</strain>
    </source>
</reference>
<keyword evidence="3" id="KW-0238">DNA-binding</keyword>
<dbReference type="SMART" id="SM00380">
    <property type="entry name" value="AP2"/>
    <property type="match status" value="1"/>
</dbReference>
<dbReference type="EMBL" id="JABMIG020000112">
    <property type="protein sequence ID" value="KAL3791611.1"/>
    <property type="molecule type" value="Genomic_DNA"/>
</dbReference>
<evidence type="ECO:0000313" key="8">
    <source>
        <dbReference type="EMBL" id="KAL3791611.1"/>
    </source>
</evidence>
<dbReference type="AlphaFoldDB" id="A0ABD3PW60"/>
<keyword evidence="9" id="KW-1185">Reference proteome</keyword>
<keyword evidence="2" id="KW-0805">Transcription regulation</keyword>